<feature type="repeat" description="TPR" evidence="1">
    <location>
        <begin position="371"/>
        <end position="404"/>
    </location>
</feature>
<proteinExistence type="predicted"/>
<feature type="region of interest" description="Disordered" evidence="2">
    <location>
        <begin position="312"/>
        <end position="335"/>
    </location>
</feature>
<dbReference type="GO" id="GO:0051787">
    <property type="term" value="F:misfolded protein binding"/>
    <property type="evidence" value="ECO:0007669"/>
    <property type="project" value="TreeGrafter"/>
</dbReference>
<keyword evidence="3" id="KW-0472">Membrane</keyword>
<accession>A0A9P4JJB1</accession>
<evidence type="ECO:0000313" key="4">
    <source>
        <dbReference type="EMBL" id="KAF2200417.1"/>
    </source>
</evidence>
<dbReference type="AlphaFoldDB" id="A0A9P4JJB1"/>
<sequence length="427" mass="48346">MFARAAPRVATRTAVRTAQCEANPQVHIFAKLPSRALRPVQRPCRRQEKSTFFKGFKEEYRKSPFMFSIAVGGIIAVSAIGAFYIPYYYKNFIIKPYHNFPEPVAKKLRKAVFYSYGSQQDVREANKWFRLALQEANELGMDPFSDEVLGVKIAISALFEHTGQYKLATDVLEIMRTDCFRWLQELGDKHWNDGKRTRILQRTIEFNMKLGELYNLKYMNEPEEAERRLTEAVETMLKEKMRRDKEGVKEGEGDWMTNEEMGATLEALAHHYEENDSHYLATPLFLQALTLCPPKSCHGVVLMNNISTCLAQQTPPPSSNPSNSPSSFSNSPALSRSTVIEQARQWADKAIAKAAMITPPARNEECDIGCATATHNLGEFLEMEGRIQEARQKYEEAVSLSKAIGFKEGRVNAAAGLTRLKALEKKA</sequence>
<protein>
    <recommendedName>
        <fullName evidence="6">Tetratricopeptide repeat protein</fullName>
    </recommendedName>
</protein>
<feature type="compositionally biased region" description="Low complexity" evidence="2">
    <location>
        <begin position="320"/>
        <end position="332"/>
    </location>
</feature>
<dbReference type="PANTHER" id="PTHR28142:SF1">
    <property type="entry name" value="MITOCHONDRIAL INNER MEMBRANE I-AAA PROTEASE SUPERCOMPLEX SUBUNIT MGR3-RELATED"/>
    <property type="match status" value="1"/>
</dbReference>
<dbReference type="InterPro" id="IPR011990">
    <property type="entry name" value="TPR-like_helical_dom_sf"/>
</dbReference>
<dbReference type="OrthoDB" id="10050400at2759"/>
<evidence type="ECO:0000256" key="3">
    <source>
        <dbReference type="SAM" id="Phobius"/>
    </source>
</evidence>
<dbReference type="SUPFAM" id="SSF48452">
    <property type="entry name" value="TPR-like"/>
    <property type="match status" value="1"/>
</dbReference>
<dbReference type="GO" id="GO:0031942">
    <property type="term" value="C:i-AAA complex"/>
    <property type="evidence" value="ECO:0007669"/>
    <property type="project" value="TreeGrafter"/>
</dbReference>
<dbReference type="EMBL" id="ML994023">
    <property type="protein sequence ID" value="KAF2200417.1"/>
    <property type="molecule type" value="Genomic_DNA"/>
</dbReference>
<name>A0A9P4JJB1_9PLEO</name>
<evidence type="ECO:0000313" key="5">
    <source>
        <dbReference type="Proteomes" id="UP000799536"/>
    </source>
</evidence>
<reference evidence="4" key="1">
    <citation type="journal article" date="2020" name="Stud. Mycol.">
        <title>101 Dothideomycetes genomes: a test case for predicting lifestyles and emergence of pathogens.</title>
        <authorList>
            <person name="Haridas S."/>
            <person name="Albert R."/>
            <person name="Binder M."/>
            <person name="Bloem J."/>
            <person name="Labutti K."/>
            <person name="Salamov A."/>
            <person name="Andreopoulos B."/>
            <person name="Baker S."/>
            <person name="Barry K."/>
            <person name="Bills G."/>
            <person name="Bluhm B."/>
            <person name="Cannon C."/>
            <person name="Castanera R."/>
            <person name="Culley D."/>
            <person name="Daum C."/>
            <person name="Ezra D."/>
            <person name="Gonzalez J."/>
            <person name="Henrissat B."/>
            <person name="Kuo A."/>
            <person name="Liang C."/>
            <person name="Lipzen A."/>
            <person name="Lutzoni F."/>
            <person name="Magnuson J."/>
            <person name="Mondo S."/>
            <person name="Nolan M."/>
            <person name="Ohm R."/>
            <person name="Pangilinan J."/>
            <person name="Park H.-J."/>
            <person name="Ramirez L."/>
            <person name="Alfaro M."/>
            <person name="Sun H."/>
            <person name="Tritt A."/>
            <person name="Yoshinaga Y."/>
            <person name="Zwiers L.-H."/>
            <person name="Turgeon B."/>
            <person name="Goodwin S."/>
            <person name="Spatafora J."/>
            <person name="Crous P."/>
            <person name="Grigoriev I."/>
        </authorList>
    </citation>
    <scope>NUCLEOTIDE SEQUENCE</scope>
    <source>
        <strain evidence="4">ATCC 74209</strain>
    </source>
</reference>
<keyword evidence="1" id="KW-0802">TPR repeat</keyword>
<dbReference type="Proteomes" id="UP000799536">
    <property type="component" value="Unassembled WGS sequence"/>
</dbReference>
<dbReference type="PANTHER" id="PTHR28142">
    <property type="entry name" value="MITOCHONDRIAL INNER MEMBRANE I-AAA PROTEASE SUPERCOMPLEX SUBUNIT MGR3-RELATED"/>
    <property type="match status" value="1"/>
</dbReference>
<evidence type="ECO:0008006" key="6">
    <source>
        <dbReference type="Google" id="ProtNLM"/>
    </source>
</evidence>
<gene>
    <name evidence="4" type="ORF">GQ43DRAFT_418019</name>
</gene>
<comment type="caution">
    <text evidence="4">The sequence shown here is derived from an EMBL/GenBank/DDBJ whole genome shotgun (WGS) entry which is preliminary data.</text>
</comment>
<keyword evidence="3" id="KW-0812">Transmembrane</keyword>
<keyword evidence="5" id="KW-1185">Reference proteome</keyword>
<feature type="transmembrane region" description="Helical" evidence="3">
    <location>
        <begin position="65"/>
        <end position="89"/>
    </location>
</feature>
<organism evidence="4 5">
    <name type="scientific">Delitschia confertaspora ATCC 74209</name>
    <dbReference type="NCBI Taxonomy" id="1513339"/>
    <lineage>
        <taxon>Eukaryota</taxon>
        <taxon>Fungi</taxon>
        <taxon>Dikarya</taxon>
        <taxon>Ascomycota</taxon>
        <taxon>Pezizomycotina</taxon>
        <taxon>Dothideomycetes</taxon>
        <taxon>Pleosporomycetidae</taxon>
        <taxon>Pleosporales</taxon>
        <taxon>Delitschiaceae</taxon>
        <taxon>Delitschia</taxon>
    </lineage>
</organism>
<dbReference type="Gene3D" id="1.25.40.10">
    <property type="entry name" value="Tetratricopeptide repeat domain"/>
    <property type="match status" value="1"/>
</dbReference>
<dbReference type="PROSITE" id="PS50005">
    <property type="entry name" value="TPR"/>
    <property type="match status" value="1"/>
</dbReference>
<keyword evidence="3" id="KW-1133">Transmembrane helix</keyword>
<dbReference type="GO" id="GO:0006515">
    <property type="term" value="P:protein quality control for misfolded or incompletely synthesized proteins"/>
    <property type="evidence" value="ECO:0007669"/>
    <property type="project" value="TreeGrafter"/>
</dbReference>
<dbReference type="CDD" id="cd24145">
    <property type="entry name" value="Mgr3-like"/>
    <property type="match status" value="1"/>
</dbReference>
<dbReference type="InterPro" id="IPR019734">
    <property type="entry name" value="TPR_rpt"/>
</dbReference>
<evidence type="ECO:0000256" key="2">
    <source>
        <dbReference type="SAM" id="MobiDB-lite"/>
    </source>
</evidence>
<dbReference type="InterPro" id="IPR040201">
    <property type="entry name" value="Mrg3-like"/>
</dbReference>
<evidence type="ECO:0000256" key="1">
    <source>
        <dbReference type="PROSITE-ProRule" id="PRU00339"/>
    </source>
</evidence>